<proteinExistence type="predicted"/>
<name>A0A173YJ14_9CLOT</name>
<dbReference type="OrthoDB" id="368187at2"/>
<dbReference type="InterPro" id="IPR027417">
    <property type="entry name" value="P-loop_NTPase"/>
</dbReference>
<dbReference type="NCBIfam" id="TIGR03172">
    <property type="entry name" value="selenium cofactor biosynthesis protein YqeC"/>
    <property type="match status" value="1"/>
</dbReference>
<sequence length="252" mass="28113">MKIYGYENSSISEEKYLYKALGIDLKEKNIISFVGGGGKTTSVYTLARELSNLGKKVLVTTTTHMHMPNDCIDFKGDVKEITERLKIHNLVTVGIKEKNDKISSVGEDIAEALINLCDFLIIEADGAKMLPLKAPASHEPVILKNTTMVVGVAGIDSLNKSIKETCHRPQQVCNILKQNDNYVIKPKDIAILLSSEKGQKKGVHECKNAIYRALINKVDNKELLDLAEEICEYLQQNNIKSIITSYKEFNEV</sequence>
<dbReference type="Pfam" id="PF19842">
    <property type="entry name" value="YqeC"/>
    <property type="match status" value="1"/>
</dbReference>
<dbReference type="Proteomes" id="UP000095558">
    <property type="component" value="Unassembled WGS sequence"/>
</dbReference>
<evidence type="ECO:0000313" key="2">
    <source>
        <dbReference type="Proteomes" id="UP000095558"/>
    </source>
</evidence>
<dbReference type="AlphaFoldDB" id="A0A173YJ14"/>
<evidence type="ECO:0000313" key="1">
    <source>
        <dbReference type="EMBL" id="CUN62758.1"/>
    </source>
</evidence>
<dbReference type="RefSeq" id="WP_042393965.1">
    <property type="nucleotide sequence ID" value="NZ_CYYT01000013.1"/>
</dbReference>
<dbReference type="GeneID" id="83010469"/>
<gene>
    <name evidence="1" type="ORF">ERS852470_00344</name>
</gene>
<accession>A0A173YJ14</accession>
<reference evidence="1 2" key="1">
    <citation type="submission" date="2015-09" db="EMBL/GenBank/DDBJ databases">
        <authorList>
            <consortium name="Pathogen Informatics"/>
        </authorList>
    </citation>
    <scope>NUCLEOTIDE SEQUENCE [LARGE SCALE GENOMIC DNA]</scope>
    <source>
        <strain evidence="1 2">2789STDY5834855</strain>
    </source>
</reference>
<protein>
    <submittedName>
        <fullName evidence="1">Selenium-dependent hydroxylase accessory protein</fullName>
    </submittedName>
</protein>
<dbReference type="EMBL" id="CYZV01000003">
    <property type="protein sequence ID" value="CUN62758.1"/>
    <property type="molecule type" value="Genomic_DNA"/>
</dbReference>
<dbReference type="InterPro" id="IPR017587">
    <property type="entry name" value="YqeC"/>
</dbReference>
<organism evidence="1 2">
    <name type="scientific">Clostridium disporicum</name>
    <dbReference type="NCBI Taxonomy" id="84024"/>
    <lineage>
        <taxon>Bacteria</taxon>
        <taxon>Bacillati</taxon>
        <taxon>Bacillota</taxon>
        <taxon>Clostridia</taxon>
        <taxon>Eubacteriales</taxon>
        <taxon>Clostridiaceae</taxon>
        <taxon>Clostridium</taxon>
    </lineage>
</organism>
<dbReference type="Gene3D" id="3.40.50.300">
    <property type="entry name" value="P-loop containing nucleotide triphosphate hydrolases"/>
    <property type="match status" value="1"/>
</dbReference>